<dbReference type="InterPro" id="IPR052519">
    <property type="entry name" value="Euk-type_GlcNAc_Kinase"/>
</dbReference>
<evidence type="ECO:0000313" key="3">
    <source>
        <dbReference type="Proteomes" id="UP000533598"/>
    </source>
</evidence>
<dbReference type="SUPFAM" id="SSF53067">
    <property type="entry name" value="Actin-like ATPase domain"/>
    <property type="match status" value="2"/>
</dbReference>
<dbReference type="Proteomes" id="UP000533598">
    <property type="component" value="Unassembled WGS sequence"/>
</dbReference>
<keyword evidence="2" id="KW-0808">Transferase</keyword>
<name>A0A7W7FRR1_9PSEU</name>
<protein>
    <submittedName>
        <fullName evidence="2">N-acetylglucosamine kinase-like BadF-type ATPase</fullName>
    </submittedName>
</protein>
<proteinExistence type="predicted"/>
<keyword evidence="3" id="KW-1185">Reference proteome</keyword>
<dbReference type="GO" id="GO:0016301">
    <property type="term" value="F:kinase activity"/>
    <property type="evidence" value="ECO:0007669"/>
    <property type="project" value="UniProtKB-KW"/>
</dbReference>
<dbReference type="Pfam" id="PF01869">
    <property type="entry name" value="BcrAD_BadFG"/>
    <property type="match status" value="1"/>
</dbReference>
<sequence length="322" mass="32174">MTMNFLGVDTGATTTRALLISDTGAHLGTGRAEGGNPNAHPPGVAAARIAQAVGQALGGGDPAGVGGLVVGLAGVAKMADPSVRALFDAALRATGLTCEIRVVADCEAAFATAAATGEGTVLVAGTGSIAARISGHRMVATAGGFGWLLGDEGSAYWLGREAVRATLRRVEAHEDLGPLGEAVFAHAGLTPDPDQVRARRALITAVNAESPIRLAGFAPLVTSTARADQSAADIVERGAQHLTGIALATRTAEDTSPVVLTGSLVTADTPVGDRVRAELTRRTGGPVRVAADGTIGAAWLAALAVITDPAAAQALHAKLSQA</sequence>
<keyword evidence="2" id="KW-0418">Kinase</keyword>
<dbReference type="PANTHER" id="PTHR43190">
    <property type="entry name" value="N-ACETYL-D-GLUCOSAMINE KINASE"/>
    <property type="match status" value="1"/>
</dbReference>
<dbReference type="AlphaFoldDB" id="A0A7W7FRR1"/>
<organism evidence="2 3">
    <name type="scientific">Crossiella cryophila</name>
    <dbReference type="NCBI Taxonomy" id="43355"/>
    <lineage>
        <taxon>Bacteria</taxon>
        <taxon>Bacillati</taxon>
        <taxon>Actinomycetota</taxon>
        <taxon>Actinomycetes</taxon>
        <taxon>Pseudonocardiales</taxon>
        <taxon>Pseudonocardiaceae</taxon>
        <taxon>Crossiella</taxon>
    </lineage>
</organism>
<dbReference type="InterPro" id="IPR002731">
    <property type="entry name" value="ATPase_BadF"/>
</dbReference>
<evidence type="ECO:0000313" key="2">
    <source>
        <dbReference type="EMBL" id="MBB4675397.1"/>
    </source>
</evidence>
<dbReference type="Gene3D" id="3.30.420.40">
    <property type="match status" value="2"/>
</dbReference>
<dbReference type="PANTHER" id="PTHR43190:SF3">
    <property type="entry name" value="N-ACETYL-D-GLUCOSAMINE KINASE"/>
    <property type="match status" value="1"/>
</dbReference>
<dbReference type="EMBL" id="JACHMH010000001">
    <property type="protein sequence ID" value="MBB4675397.1"/>
    <property type="molecule type" value="Genomic_DNA"/>
</dbReference>
<comment type="caution">
    <text evidence="2">The sequence shown here is derived from an EMBL/GenBank/DDBJ whole genome shotgun (WGS) entry which is preliminary data.</text>
</comment>
<reference evidence="2 3" key="1">
    <citation type="submission" date="2020-08" db="EMBL/GenBank/DDBJ databases">
        <title>Sequencing the genomes of 1000 actinobacteria strains.</title>
        <authorList>
            <person name="Klenk H.-P."/>
        </authorList>
    </citation>
    <scope>NUCLEOTIDE SEQUENCE [LARGE SCALE GENOMIC DNA]</scope>
    <source>
        <strain evidence="2 3">DSM 44230</strain>
    </source>
</reference>
<feature type="domain" description="ATPase BadF/BadG/BcrA/BcrD type" evidence="1">
    <location>
        <begin position="6"/>
        <end position="301"/>
    </location>
</feature>
<evidence type="ECO:0000259" key="1">
    <source>
        <dbReference type="Pfam" id="PF01869"/>
    </source>
</evidence>
<dbReference type="InterPro" id="IPR043129">
    <property type="entry name" value="ATPase_NBD"/>
</dbReference>
<accession>A0A7W7FRR1</accession>
<gene>
    <name evidence="2" type="ORF">HNR67_001515</name>
</gene>